<organism evidence="1 2">
    <name type="scientific">Roseburia intestinalis</name>
    <dbReference type="NCBI Taxonomy" id="166486"/>
    <lineage>
        <taxon>Bacteria</taxon>
        <taxon>Bacillati</taxon>
        <taxon>Bacillota</taxon>
        <taxon>Clostridia</taxon>
        <taxon>Lachnospirales</taxon>
        <taxon>Lachnospiraceae</taxon>
        <taxon>Roseburia</taxon>
    </lineage>
</organism>
<protein>
    <submittedName>
        <fullName evidence="1">Uncharacterized protein</fullName>
    </submittedName>
</protein>
<proteinExistence type="predicted"/>
<dbReference type="EMBL" id="QSHO01000029">
    <property type="protein sequence ID" value="RHC12244.1"/>
    <property type="molecule type" value="Genomic_DNA"/>
</dbReference>
<name>A0A3R6B3N4_9FIRM</name>
<evidence type="ECO:0000313" key="1">
    <source>
        <dbReference type="EMBL" id="RHC12244.1"/>
    </source>
</evidence>
<gene>
    <name evidence="1" type="ORF">DW856_19095</name>
</gene>
<sequence>MDSRWIQGRIEEYSFYRLAKQILPKSEFPVLSYPIAKEFLMSSKMESMREKMIPQFLYITKKEEQAIFDGTWKENTNYEHEIMKYGFYFVDVPLGCLDISFKSWFCDQIIDDMLKPYYTEDDGSICFSKRLLVKAVFCILHEYGHYVDYKKFNSKKELAMWIYKAKEPYRRIDTYVCKMNQEGHLTEELLLERRRVYRRCKDEYSADQYALGHLNEMIDKAIDIIWDEGDRINE</sequence>
<dbReference type="AlphaFoldDB" id="A0A3R6B3N4"/>
<comment type="caution">
    <text evidence="1">The sequence shown here is derived from an EMBL/GenBank/DDBJ whole genome shotgun (WGS) entry which is preliminary data.</text>
</comment>
<reference evidence="1 2" key="1">
    <citation type="submission" date="2018-08" db="EMBL/GenBank/DDBJ databases">
        <title>A genome reference for cultivated species of the human gut microbiota.</title>
        <authorList>
            <person name="Zou Y."/>
            <person name="Xue W."/>
            <person name="Luo G."/>
        </authorList>
    </citation>
    <scope>NUCLEOTIDE SEQUENCE [LARGE SCALE GENOMIC DNA]</scope>
    <source>
        <strain evidence="1 2">AM37-1AC</strain>
    </source>
</reference>
<accession>A0A3R6B3N4</accession>
<evidence type="ECO:0000313" key="2">
    <source>
        <dbReference type="Proteomes" id="UP000283513"/>
    </source>
</evidence>
<dbReference type="RefSeq" id="WP_118599502.1">
    <property type="nucleotide sequence ID" value="NZ_QSHO01000029.1"/>
</dbReference>
<dbReference type="Proteomes" id="UP000283513">
    <property type="component" value="Unassembled WGS sequence"/>
</dbReference>